<keyword evidence="5" id="KW-0874">Quinone</keyword>
<dbReference type="PANTHER" id="PTHR14519:SF5">
    <property type="entry name" value="VITAMIN K EPOXIDE REDUCTASE COMPLEX SUBUNIT 1-LIKE PROTEIN 1"/>
    <property type="match status" value="1"/>
</dbReference>
<dbReference type="PANTHER" id="PTHR14519">
    <property type="entry name" value="VITAMIN K EPOXIDE REDUCTASE COMPLEX, SUBUNIT 1"/>
    <property type="match status" value="1"/>
</dbReference>
<dbReference type="InterPro" id="IPR042406">
    <property type="entry name" value="VKORC1/VKORC1L1"/>
</dbReference>
<dbReference type="GO" id="GO:0042373">
    <property type="term" value="P:vitamin K metabolic process"/>
    <property type="evidence" value="ECO:0007669"/>
    <property type="project" value="InterPro"/>
</dbReference>
<dbReference type="GO" id="GO:0005789">
    <property type="term" value="C:endoplasmic reticulum membrane"/>
    <property type="evidence" value="ECO:0007669"/>
    <property type="project" value="UniProtKB-SubCell"/>
</dbReference>
<evidence type="ECO:0000256" key="1">
    <source>
        <dbReference type="ARBA" id="ARBA00004477"/>
    </source>
</evidence>
<dbReference type="GO" id="GO:0048038">
    <property type="term" value="F:quinone binding"/>
    <property type="evidence" value="ECO:0007669"/>
    <property type="project" value="UniProtKB-KW"/>
</dbReference>
<dbReference type="SMART" id="SM00756">
    <property type="entry name" value="VKc"/>
    <property type="match status" value="1"/>
</dbReference>
<evidence type="ECO:0000256" key="6">
    <source>
        <dbReference type="ARBA" id="ARBA00022824"/>
    </source>
</evidence>
<evidence type="ECO:0000256" key="7">
    <source>
        <dbReference type="ARBA" id="ARBA00022989"/>
    </source>
</evidence>
<keyword evidence="9 12" id="KW-0472">Membrane</keyword>
<evidence type="ECO:0000313" key="15">
    <source>
        <dbReference type="Proteomes" id="UP001295423"/>
    </source>
</evidence>
<evidence type="ECO:0000256" key="4">
    <source>
        <dbReference type="ARBA" id="ARBA00022692"/>
    </source>
</evidence>
<dbReference type="Gene3D" id="1.20.1440.130">
    <property type="entry name" value="VKOR domain"/>
    <property type="match status" value="1"/>
</dbReference>
<name>A0AAD2G664_9STRA</name>
<evidence type="ECO:0000256" key="8">
    <source>
        <dbReference type="ARBA" id="ARBA00023002"/>
    </source>
</evidence>
<dbReference type="InterPro" id="IPR038354">
    <property type="entry name" value="VKOR_sf"/>
</dbReference>
<keyword evidence="15" id="KW-1185">Reference proteome</keyword>
<reference evidence="14" key="1">
    <citation type="submission" date="2023-08" db="EMBL/GenBank/DDBJ databases">
        <authorList>
            <person name="Audoor S."/>
            <person name="Bilcke G."/>
        </authorList>
    </citation>
    <scope>NUCLEOTIDE SEQUENCE</scope>
</reference>
<evidence type="ECO:0000256" key="10">
    <source>
        <dbReference type="ARBA" id="ARBA00023157"/>
    </source>
</evidence>
<evidence type="ECO:0000256" key="9">
    <source>
        <dbReference type="ARBA" id="ARBA00023136"/>
    </source>
</evidence>
<sequence length="166" mass="18622">MSSFKTITWPFATLGVILSLYALYVEYKISHKNPDEDEFSALCDIESIGASCSSAFAMPEGKLVSYFGIVPQGHLLDVPNAFIGLVYYTYWLALRPIFPVPMTAMVSTLAMTASVFLAYKLLVLHELCILCWSTHIINLRLLLRAYNNVGESKEPVLKEPPKIKRI</sequence>
<dbReference type="EC" id="1.17.4.4" evidence="3"/>
<feature type="domain" description="Vitamin K epoxide reductase" evidence="13">
    <location>
        <begin position="1"/>
        <end position="149"/>
    </location>
</feature>
<keyword evidence="4 12" id="KW-0812">Transmembrane</keyword>
<keyword evidence="8" id="KW-0560">Oxidoreductase</keyword>
<gene>
    <name evidence="14" type="ORF">CYCCA115_LOCUS20537</name>
</gene>
<keyword evidence="11" id="KW-0676">Redox-active center</keyword>
<comment type="caution">
    <text evidence="14">The sequence shown here is derived from an EMBL/GenBank/DDBJ whole genome shotgun (WGS) entry which is preliminary data.</text>
</comment>
<keyword evidence="10" id="KW-1015">Disulfide bond</keyword>
<accession>A0AAD2G664</accession>
<dbReference type="Pfam" id="PF07884">
    <property type="entry name" value="VKOR"/>
    <property type="match status" value="1"/>
</dbReference>
<keyword evidence="7 12" id="KW-1133">Transmembrane helix</keyword>
<keyword evidence="6" id="KW-0256">Endoplasmic reticulum</keyword>
<dbReference type="InterPro" id="IPR012932">
    <property type="entry name" value="VKOR"/>
</dbReference>
<protein>
    <recommendedName>
        <fullName evidence="3">vitamin-K-epoxide reductase (warfarin-sensitive)</fullName>
        <ecNumber evidence="3">1.17.4.4</ecNumber>
    </recommendedName>
</protein>
<comment type="subcellular location">
    <subcellularLocation>
        <location evidence="1">Endoplasmic reticulum membrane</location>
        <topology evidence="1">Multi-pass membrane protein</topology>
    </subcellularLocation>
</comment>
<comment type="similarity">
    <text evidence="2">Belongs to the VKOR family.</text>
</comment>
<dbReference type="GO" id="GO:0047057">
    <property type="term" value="F:vitamin-K-epoxide reductase (warfarin-sensitive) activity"/>
    <property type="evidence" value="ECO:0007669"/>
    <property type="project" value="UniProtKB-EC"/>
</dbReference>
<feature type="transmembrane region" description="Helical" evidence="12">
    <location>
        <begin position="97"/>
        <end position="117"/>
    </location>
</feature>
<evidence type="ECO:0000256" key="5">
    <source>
        <dbReference type="ARBA" id="ARBA00022719"/>
    </source>
</evidence>
<evidence type="ECO:0000313" key="14">
    <source>
        <dbReference type="EMBL" id="CAJ1964243.1"/>
    </source>
</evidence>
<evidence type="ECO:0000256" key="2">
    <source>
        <dbReference type="ARBA" id="ARBA00006214"/>
    </source>
</evidence>
<dbReference type="AlphaFoldDB" id="A0AAD2G664"/>
<dbReference type="Proteomes" id="UP001295423">
    <property type="component" value="Unassembled WGS sequence"/>
</dbReference>
<proteinExistence type="inferred from homology"/>
<organism evidence="14 15">
    <name type="scientific">Cylindrotheca closterium</name>
    <dbReference type="NCBI Taxonomy" id="2856"/>
    <lineage>
        <taxon>Eukaryota</taxon>
        <taxon>Sar</taxon>
        <taxon>Stramenopiles</taxon>
        <taxon>Ochrophyta</taxon>
        <taxon>Bacillariophyta</taxon>
        <taxon>Bacillariophyceae</taxon>
        <taxon>Bacillariophycidae</taxon>
        <taxon>Bacillariales</taxon>
        <taxon>Bacillariaceae</taxon>
        <taxon>Cylindrotheca</taxon>
    </lineage>
</organism>
<evidence type="ECO:0000256" key="12">
    <source>
        <dbReference type="SAM" id="Phobius"/>
    </source>
</evidence>
<evidence type="ECO:0000256" key="3">
    <source>
        <dbReference type="ARBA" id="ARBA00012278"/>
    </source>
</evidence>
<evidence type="ECO:0000256" key="11">
    <source>
        <dbReference type="ARBA" id="ARBA00023284"/>
    </source>
</evidence>
<feature type="transmembrane region" description="Helical" evidence="12">
    <location>
        <begin position="6"/>
        <end position="24"/>
    </location>
</feature>
<evidence type="ECO:0000259" key="13">
    <source>
        <dbReference type="SMART" id="SM00756"/>
    </source>
</evidence>
<dbReference type="EMBL" id="CAKOGP040002180">
    <property type="protein sequence ID" value="CAJ1964243.1"/>
    <property type="molecule type" value="Genomic_DNA"/>
</dbReference>